<proteinExistence type="predicted"/>
<feature type="compositionally biased region" description="Polar residues" evidence="1">
    <location>
        <begin position="376"/>
        <end position="405"/>
    </location>
</feature>
<feature type="compositionally biased region" description="Pro residues" evidence="1">
    <location>
        <begin position="264"/>
        <end position="274"/>
    </location>
</feature>
<feature type="region of interest" description="Disordered" evidence="1">
    <location>
        <begin position="210"/>
        <end position="424"/>
    </location>
</feature>
<comment type="caution">
    <text evidence="2">The sequence shown here is derived from an EMBL/GenBank/DDBJ whole genome shotgun (WGS) entry which is preliminary data.</text>
</comment>
<dbReference type="EMBL" id="JAUEPO010000004">
    <property type="protein sequence ID" value="KAK3323980.1"/>
    <property type="molecule type" value="Genomic_DNA"/>
</dbReference>
<feature type="region of interest" description="Disordered" evidence="1">
    <location>
        <begin position="154"/>
        <end position="176"/>
    </location>
</feature>
<evidence type="ECO:0000313" key="3">
    <source>
        <dbReference type="Proteomes" id="UP001286456"/>
    </source>
</evidence>
<feature type="compositionally biased region" description="Low complexity" evidence="1">
    <location>
        <begin position="164"/>
        <end position="176"/>
    </location>
</feature>
<evidence type="ECO:0000313" key="2">
    <source>
        <dbReference type="EMBL" id="KAK3323980.1"/>
    </source>
</evidence>
<reference evidence="2" key="2">
    <citation type="submission" date="2023-06" db="EMBL/GenBank/DDBJ databases">
        <authorList>
            <consortium name="Lawrence Berkeley National Laboratory"/>
            <person name="Haridas S."/>
            <person name="Hensen N."/>
            <person name="Bonometti L."/>
            <person name="Westerberg I."/>
            <person name="Brannstrom I.O."/>
            <person name="Guillou S."/>
            <person name="Cros-Aarteil S."/>
            <person name="Calhoun S."/>
            <person name="Kuo A."/>
            <person name="Mondo S."/>
            <person name="Pangilinan J."/>
            <person name="Riley R."/>
            <person name="Labutti K."/>
            <person name="Andreopoulos B."/>
            <person name="Lipzen A."/>
            <person name="Chen C."/>
            <person name="Yanf M."/>
            <person name="Daum C."/>
            <person name="Ng V."/>
            <person name="Clum A."/>
            <person name="Steindorff A."/>
            <person name="Ohm R."/>
            <person name="Martin F."/>
            <person name="Silar P."/>
            <person name="Natvig D."/>
            <person name="Lalanne C."/>
            <person name="Gautier V."/>
            <person name="Ament-Velasquez S.L."/>
            <person name="Kruys A."/>
            <person name="Hutchinson M.I."/>
            <person name="Powell A.J."/>
            <person name="Barry K."/>
            <person name="Miller A.N."/>
            <person name="Grigoriev I.V."/>
            <person name="Debuchy R."/>
            <person name="Gladieux P."/>
            <person name="Thoren M.H."/>
            <person name="Johannesson H."/>
        </authorList>
    </citation>
    <scope>NUCLEOTIDE SEQUENCE</scope>
    <source>
        <strain evidence="2">SMH4131-1</strain>
    </source>
</reference>
<evidence type="ECO:0000256" key="1">
    <source>
        <dbReference type="SAM" id="MobiDB-lite"/>
    </source>
</evidence>
<keyword evidence="3" id="KW-1185">Reference proteome</keyword>
<feature type="compositionally biased region" description="Polar residues" evidence="1">
    <location>
        <begin position="353"/>
        <end position="365"/>
    </location>
</feature>
<dbReference type="AlphaFoldDB" id="A0AAE0IF50"/>
<protein>
    <submittedName>
        <fullName evidence="2">Uncharacterized protein</fullName>
    </submittedName>
</protein>
<name>A0AAE0IF50_9PEZI</name>
<reference evidence="2" key="1">
    <citation type="journal article" date="2023" name="Mol. Phylogenet. Evol.">
        <title>Genome-scale phylogeny and comparative genomics of the fungal order Sordariales.</title>
        <authorList>
            <person name="Hensen N."/>
            <person name="Bonometti L."/>
            <person name="Westerberg I."/>
            <person name="Brannstrom I.O."/>
            <person name="Guillou S."/>
            <person name="Cros-Aarteil S."/>
            <person name="Calhoun S."/>
            <person name="Haridas S."/>
            <person name="Kuo A."/>
            <person name="Mondo S."/>
            <person name="Pangilinan J."/>
            <person name="Riley R."/>
            <person name="LaButti K."/>
            <person name="Andreopoulos B."/>
            <person name="Lipzen A."/>
            <person name="Chen C."/>
            <person name="Yan M."/>
            <person name="Daum C."/>
            <person name="Ng V."/>
            <person name="Clum A."/>
            <person name="Steindorff A."/>
            <person name="Ohm R.A."/>
            <person name="Martin F."/>
            <person name="Silar P."/>
            <person name="Natvig D.O."/>
            <person name="Lalanne C."/>
            <person name="Gautier V."/>
            <person name="Ament-Velasquez S.L."/>
            <person name="Kruys A."/>
            <person name="Hutchinson M.I."/>
            <person name="Powell A.J."/>
            <person name="Barry K."/>
            <person name="Miller A.N."/>
            <person name="Grigoriev I.V."/>
            <person name="Debuchy R."/>
            <person name="Gladieux P."/>
            <person name="Hiltunen Thoren M."/>
            <person name="Johannesson H."/>
        </authorList>
    </citation>
    <scope>NUCLEOTIDE SEQUENCE</scope>
    <source>
        <strain evidence="2">SMH4131-1</strain>
    </source>
</reference>
<gene>
    <name evidence="2" type="ORF">B0T19DRAFT_218964</name>
</gene>
<sequence length="588" mass="63760">MSFAREFHMPGAYQYDPTPAATSSQALSAGIFRPPVSPDASSYNLARSTGSLFSDMSMSTTPAAGAAKRKRMSTRESTPVEWNMNMDGAHDMRDEDRTQGAGRQIRYTLAGQINTTPAGPPHGAECGILEDSIYSDVDYRRALGPKRIREDLDLSSGRLTDTHQSQSSSQNTVSSQGWSSFAFPFRTIGGVVGKVWEFCTKGAFRGFHAGGGEGYEVRGPSPTASQTGKPWSNEPDIPTLESEETLVNPEPPQPSPHAGYPPQAGYPPAYPQPSYPQTSYFQPEYKTYSPEYRETSTPDSTPRPAVKRRQVSENDELRRNWVLVEDEPPVDAKPRSFASAVATAPQRPGAPRNRNSSYSSPTFASNGRRISMPVSRINSSTPNSAVSVPRTRTSLHVSHAGSPQMSLREPASFASPRSSVSRVTPSRIPIPAQQNSHQHQHHLPSPMSRFGFPGGTAAYRPSSRQSPRVQSPVMSMSPTKVSTHRRRQSAASVANISARRTMADKIDPDDIQASPRLDAEAKQLAQKKLEAEQDADMLVDAFNARLLNMIRQGKEALGTTVEVLDDGDGDGAAAAGAGAGTWEDDDIL</sequence>
<dbReference type="Proteomes" id="UP001286456">
    <property type="component" value="Unassembled WGS sequence"/>
</dbReference>
<feature type="region of interest" description="Disordered" evidence="1">
    <location>
        <begin position="455"/>
        <end position="489"/>
    </location>
</feature>
<accession>A0AAE0IF50</accession>
<feature type="compositionally biased region" description="Low complexity" evidence="1">
    <location>
        <begin position="460"/>
        <end position="473"/>
    </location>
</feature>
<feature type="compositionally biased region" description="Basic and acidic residues" evidence="1">
    <location>
        <begin position="310"/>
        <end position="319"/>
    </location>
</feature>
<feature type="compositionally biased region" description="Low complexity" evidence="1">
    <location>
        <begin position="415"/>
        <end position="424"/>
    </location>
</feature>
<organism evidence="2 3">
    <name type="scientific">Cercophora scortea</name>
    <dbReference type="NCBI Taxonomy" id="314031"/>
    <lineage>
        <taxon>Eukaryota</taxon>
        <taxon>Fungi</taxon>
        <taxon>Dikarya</taxon>
        <taxon>Ascomycota</taxon>
        <taxon>Pezizomycotina</taxon>
        <taxon>Sordariomycetes</taxon>
        <taxon>Sordariomycetidae</taxon>
        <taxon>Sordariales</taxon>
        <taxon>Lasiosphaeriaceae</taxon>
        <taxon>Cercophora</taxon>
    </lineage>
</organism>